<dbReference type="AlphaFoldDB" id="A0AAV5A6K0"/>
<gene>
    <name evidence="1" type="ORF">Clacol_004139</name>
</gene>
<keyword evidence="2" id="KW-1185">Reference proteome</keyword>
<name>A0AAV5A6K0_9AGAM</name>
<evidence type="ECO:0000313" key="1">
    <source>
        <dbReference type="EMBL" id="GJJ09915.1"/>
    </source>
</evidence>
<dbReference type="EMBL" id="BPWL01000004">
    <property type="protein sequence ID" value="GJJ09915.1"/>
    <property type="molecule type" value="Genomic_DNA"/>
</dbReference>
<organism evidence="1 2">
    <name type="scientific">Clathrus columnatus</name>
    <dbReference type="NCBI Taxonomy" id="1419009"/>
    <lineage>
        <taxon>Eukaryota</taxon>
        <taxon>Fungi</taxon>
        <taxon>Dikarya</taxon>
        <taxon>Basidiomycota</taxon>
        <taxon>Agaricomycotina</taxon>
        <taxon>Agaricomycetes</taxon>
        <taxon>Phallomycetidae</taxon>
        <taxon>Phallales</taxon>
        <taxon>Clathraceae</taxon>
        <taxon>Clathrus</taxon>
    </lineage>
</organism>
<comment type="caution">
    <text evidence="1">The sequence shown here is derived from an EMBL/GenBank/DDBJ whole genome shotgun (WGS) entry which is preliminary data.</text>
</comment>
<reference evidence="1" key="1">
    <citation type="submission" date="2021-10" db="EMBL/GenBank/DDBJ databases">
        <title>De novo Genome Assembly of Clathrus columnatus (Basidiomycota, Fungi) Using Illumina and Nanopore Sequence Data.</title>
        <authorList>
            <person name="Ogiso-Tanaka E."/>
            <person name="Itagaki H."/>
            <person name="Hosoya T."/>
            <person name="Hosaka K."/>
        </authorList>
    </citation>
    <scope>NUCLEOTIDE SEQUENCE</scope>
    <source>
        <strain evidence="1">MO-923</strain>
    </source>
</reference>
<sequence>MLDLLDAYTGWPSEVAQLSLSKLSLLLYGFSDTIVILDAYKLRLLRVLAFWEVFPAVINSNGRVKMVVTDPGLKILAASVGSQLAFWSFPENESSALTVKVHSSLSLNEEITAIDCKSGNTFSGCVTSLAHE</sequence>
<proteinExistence type="predicted"/>
<protein>
    <submittedName>
        <fullName evidence="1">Uncharacterized protein</fullName>
    </submittedName>
</protein>
<dbReference type="Proteomes" id="UP001050691">
    <property type="component" value="Unassembled WGS sequence"/>
</dbReference>
<accession>A0AAV5A6K0</accession>
<evidence type="ECO:0000313" key="2">
    <source>
        <dbReference type="Proteomes" id="UP001050691"/>
    </source>
</evidence>